<dbReference type="InterPro" id="IPR002347">
    <property type="entry name" value="SDR_fam"/>
</dbReference>
<keyword evidence="2" id="KW-0472">Membrane</keyword>
<sequence length="124" mass="13236">MWEESKDTRGRSQRTGDGENVGGVSTGEEENVGGVSTGEEENVGGARGQVWEGMWEDPTDRTMALEGKVALVTGGAQGIGRAVVQTLVQNQAQIPVIVVFLWFVLSSVVDILVSDLNVVPRSLH</sequence>
<protein>
    <submittedName>
        <fullName evidence="3">Uncharacterized protein</fullName>
    </submittedName>
</protein>
<keyword evidence="2" id="KW-1133">Transmembrane helix</keyword>
<proteinExistence type="predicted"/>
<feature type="compositionally biased region" description="Basic and acidic residues" evidence="1">
    <location>
        <begin position="1"/>
        <end position="17"/>
    </location>
</feature>
<gene>
    <name evidence="3" type="ORF">KC01_LOCUS30422</name>
</gene>
<dbReference type="Proteomes" id="UP001497482">
    <property type="component" value="Chromosome 3"/>
</dbReference>
<feature type="region of interest" description="Disordered" evidence="1">
    <location>
        <begin position="1"/>
        <end position="53"/>
    </location>
</feature>
<name>A0AAV2LQ63_KNICA</name>
<feature type="transmembrane region" description="Helical" evidence="2">
    <location>
        <begin position="94"/>
        <end position="113"/>
    </location>
</feature>
<dbReference type="EMBL" id="OZ035825">
    <property type="protein sequence ID" value="CAL1602674.1"/>
    <property type="molecule type" value="Genomic_DNA"/>
</dbReference>
<keyword evidence="2" id="KW-0812">Transmembrane</keyword>
<dbReference type="InterPro" id="IPR036291">
    <property type="entry name" value="NAD(P)-bd_dom_sf"/>
</dbReference>
<dbReference type="PRINTS" id="PR00081">
    <property type="entry name" value="GDHRDH"/>
</dbReference>
<keyword evidence="4" id="KW-1185">Reference proteome</keyword>
<dbReference type="SUPFAM" id="SSF51735">
    <property type="entry name" value="NAD(P)-binding Rossmann-fold domains"/>
    <property type="match status" value="1"/>
</dbReference>
<evidence type="ECO:0000313" key="3">
    <source>
        <dbReference type="EMBL" id="CAL1602674.1"/>
    </source>
</evidence>
<organism evidence="3 4">
    <name type="scientific">Knipowitschia caucasica</name>
    <name type="common">Caucasian dwarf goby</name>
    <name type="synonym">Pomatoschistus caucasicus</name>
    <dbReference type="NCBI Taxonomy" id="637954"/>
    <lineage>
        <taxon>Eukaryota</taxon>
        <taxon>Metazoa</taxon>
        <taxon>Chordata</taxon>
        <taxon>Craniata</taxon>
        <taxon>Vertebrata</taxon>
        <taxon>Euteleostomi</taxon>
        <taxon>Actinopterygii</taxon>
        <taxon>Neopterygii</taxon>
        <taxon>Teleostei</taxon>
        <taxon>Neoteleostei</taxon>
        <taxon>Acanthomorphata</taxon>
        <taxon>Gobiaria</taxon>
        <taxon>Gobiiformes</taxon>
        <taxon>Gobioidei</taxon>
        <taxon>Gobiidae</taxon>
        <taxon>Gobiinae</taxon>
        <taxon>Knipowitschia</taxon>
    </lineage>
</organism>
<evidence type="ECO:0000313" key="4">
    <source>
        <dbReference type="Proteomes" id="UP001497482"/>
    </source>
</evidence>
<evidence type="ECO:0000256" key="2">
    <source>
        <dbReference type="SAM" id="Phobius"/>
    </source>
</evidence>
<reference evidence="3 4" key="1">
    <citation type="submission" date="2024-04" db="EMBL/GenBank/DDBJ databases">
        <authorList>
            <person name="Waldvogel A.-M."/>
            <person name="Schoenle A."/>
        </authorList>
    </citation>
    <scope>NUCLEOTIDE SEQUENCE [LARGE SCALE GENOMIC DNA]</scope>
</reference>
<dbReference type="Gene3D" id="3.40.50.720">
    <property type="entry name" value="NAD(P)-binding Rossmann-like Domain"/>
    <property type="match status" value="1"/>
</dbReference>
<evidence type="ECO:0000256" key="1">
    <source>
        <dbReference type="SAM" id="MobiDB-lite"/>
    </source>
</evidence>
<dbReference type="AlphaFoldDB" id="A0AAV2LQ63"/>
<accession>A0AAV2LQ63</accession>